<dbReference type="InterPro" id="IPR018392">
    <property type="entry name" value="LysM"/>
</dbReference>
<evidence type="ECO:0000313" key="3">
    <source>
        <dbReference type="Proteomes" id="UP000194012"/>
    </source>
</evidence>
<sequence>MLVLPGMAQALCDVTYRAQAGDTLISIAAAHYEDQDQWTLIYYANQAKLADNQQDVAAGAELYIPCPATSVVPDATPLLQSGAEMTLLTGGNHAPVTDQDWPGNGLVTELLNAALELSPAPVPYEVIWVDDWMQHLFPLLDEQRYDMGFPWVKPDCGASGGGQDLSEFPLFRAGSRSADHAVQAGGQRADVQE</sequence>
<organism evidence="2 3">
    <name type="scientific">Roseovarius gaetbuli</name>
    <dbReference type="NCBI Taxonomy" id="1356575"/>
    <lineage>
        <taxon>Bacteria</taxon>
        <taxon>Pseudomonadati</taxon>
        <taxon>Pseudomonadota</taxon>
        <taxon>Alphaproteobacteria</taxon>
        <taxon>Rhodobacterales</taxon>
        <taxon>Roseobacteraceae</taxon>
        <taxon>Roseovarius</taxon>
    </lineage>
</organism>
<protein>
    <recommendedName>
        <fullName evidence="1">LysM domain-containing protein</fullName>
    </recommendedName>
</protein>
<name>A0A1X6ZQ70_9RHOB</name>
<keyword evidence="3" id="KW-1185">Reference proteome</keyword>
<evidence type="ECO:0000259" key="1">
    <source>
        <dbReference type="PROSITE" id="PS51782"/>
    </source>
</evidence>
<gene>
    <name evidence="2" type="ORF">ROG8370_02644</name>
</gene>
<dbReference type="Gene3D" id="3.10.350.10">
    <property type="entry name" value="LysM domain"/>
    <property type="match status" value="1"/>
</dbReference>
<dbReference type="AlphaFoldDB" id="A0A1X6ZQ70"/>
<dbReference type="PROSITE" id="PS51782">
    <property type="entry name" value="LYSM"/>
    <property type="match status" value="1"/>
</dbReference>
<dbReference type="CDD" id="cd00118">
    <property type="entry name" value="LysM"/>
    <property type="match status" value="1"/>
</dbReference>
<evidence type="ECO:0000313" key="2">
    <source>
        <dbReference type="EMBL" id="SLN58059.1"/>
    </source>
</evidence>
<feature type="domain" description="LysM" evidence="1">
    <location>
        <begin position="14"/>
        <end position="64"/>
    </location>
</feature>
<dbReference type="InterPro" id="IPR036779">
    <property type="entry name" value="LysM_dom_sf"/>
</dbReference>
<proteinExistence type="predicted"/>
<reference evidence="3" key="1">
    <citation type="submission" date="2017-03" db="EMBL/GenBank/DDBJ databases">
        <authorList>
            <person name="Rodrigo-Torres L."/>
            <person name="Arahal R.D."/>
            <person name="Lucena T."/>
        </authorList>
    </citation>
    <scope>NUCLEOTIDE SEQUENCE [LARGE SCALE GENOMIC DNA]</scope>
    <source>
        <strain evidence="3">CECT 8370</strain>
    </source>
</reference>
<dbReference type="Proteomes" id="UP000194012">
    <property type="component" value="Unassembled WGS sequence"/>
</dbReference>
<accession>A0A1X6ZQ70</accession>
<dbReference type="EMBL" id="FWFJ01000026">
    <property type="protein sequence ID" value="SLN58059.1"/>
    <property type="molecule type" value="Genomic_DNA"/>
</dbReference>